<protein>
    <submittedName>
        <fullName evidence="1">Uncharacterized protein</fullName>
    </submittedName>
</protein>
<organism evidence="1 2">
    <name type="scientific">Neisseria lactamica</name>
    <dbReference type="NCBI Taxonomy" id="486"/>
    <lineage>
        <taxon>Bacteria</taxon>
        <taxon>Pseudomonadati</taxon>
        <taxon>Pseudomonadota</taxon>
        <taxon>Betaproteobacteria</taxon>
        <taxon>Neisseriales</taxon>
        <taxon>Neisseriaceae</taxon>
        <taxon>Neisseria</taxon>
    </lineage>
</organism>
<dbReference type="EMBL" id="CP019894">
    <property type="protein sequence ID" value="ARB04990.1"/>
    <property type="molecule type" value="Genomic_DNA"/>
</dbReference>
<reference evidence="1 2" key="1">
    <citation type="submission" date="2017-03" db="EMBL/GenBank/DDBJ databases">
        <title>N. lactamica Y92-1009 whole genome sequence.</title>
        <authorList>
            <person name="Pandey A.K."/>
            <person name="Read R.C."/>
        </authorList>
    </citation>
    <scope>NUCLEOTIDE SEQUENCE [LARGE SCALE GENOMIC DNA]</scope>
    <source>
        <strain evidence="1 2">Y92-1009</strain>
    </source>
</reference>
<proteinExistence type="predicted"/>
<sequence>MVKGSNYAKKIILSLKEKIEGIGNNVDHILLATLILKWLHDYPSLEKEFLDHHSNISKFMNIEILDIPNYPIKKSLISFYDLKALKRQIDISMQRNNPYIYQSLQNFLENLFIIQEPDMECNICHGTYGFDLWKEIETNRLVYCCKTCAFSEYVNGEFRNNENHLTIPTNDDLSLLNT</sequence>
<dbReference type="AlphaFoldDB" id="A0AAU8VVD9"/>
<evidence type="ECO:0000313" key="1">
    <source>
        <dbReference type="EMBL" id="ARB04990.1"/>
    </source>
</evidence>
<gene>
    <name evidence="1" type="ORF">B2G52_08930</name>
</gene>
<name>A0AAU8VVD9_NEILA</name>
<evidence type="ECO:0000313" key="2">
    <source>
        <dbReference type="Proteomes" id="UP000191249"/>
    </source>
</evidence>
<dbReference type="Proteomes" id="UP000191249">
    <property type="component" value="Chromosome"/>
</dbReference>
<accession>A0AAU8VVD9</accession>